<comment type="caution">
    <text evidence="1">The sequence shown here is derived from an EMBL/GenBank/DDBJ whole genome shotgun (WGS) entry which is preliminary data.</text>
</comment>
<sequence>MRIVRTITADVPRATAFGYLRDFTTTTEWDPGTVTTERVSGDGGVGTTYRNVSRFLGRTSELTYEVTALEPDRRIALRGTNQSLVAHDVMTFAGDERRTSVTYEATFTFTGVARLVAPLLGPAFRKLGDDAERGLKAALEDLGQQHRGHLRA</sequence>
<keyword evidence="2" id="KW-1185">Reference proteome</keyword>
<dbReference type="EMBL" id="AVPK01000006">
    <property type="protein sequence ID" value="KGN37120.1"/>
    <property type="molecule type" value="Genomic_DNA"/>
</dbReference>
<dbReference type="Proteomes" id="UP000030011">
    <property type="component" value="Unassembled WGS sequence"/>
</dbReference>
<dbReference type="CDD" id="cd08865">
    <property type="entry name" value="SRPBCC_10"/>
    <property type="match status" value="1"/>
</dbReference>
<evidence type="ECO:0000313" key="1">
    <source>
        <dbReference type="EMBL" id="KGN37120.1"/>
    </source>
</evidence>
<gene>
    <name evidence="1" type="ORF">N803_14765</name>
</gene>
<organism evidence="1 2">
    <name type="scientific">Knoellia subterranea KCTC 19937</name>
    <dbReference type="NCBI Taxonomy" id="1385521"/>
    <lineage>
        <taxon>Bacteria</taxon>
        <taxon>Bacillati</taxon>
        <taxon>Actinomycetota</taxon>
        <taxon>Actinomycetes</taxon>
        <taxon>Micrococcales</taxon>
        <taxon>Intrasporangiaceae</taxon>
        <taxon>Knoellia</taxon>
    </lineage>
</organism>
<protein>
    <submittedName>
        <fullName evidence="1">Polyketide cyclase</fullName>
    </submittedName>
</protein>
<dbReference type="OrthoDB" id="3371087at2"/>
<reference evidence="1 2" key="1">
    <citation type="submission" date="2013-08" db="EMBL/GenBank/DDBJ databases">
        <title>The genome sequence of Knoellia subterranea.</title>
        <authorList>
            <person name="Zhu W."/>
            <person name="Wang G."/>
        </authorList>
    </citation>
    <scope>NUCLEOTIDE SEQUENCE [LARGE SCALE GENOMIC DNA]</scope>
    <source>
        <strain evidence="1 2">KCTC 19937</strain>
    </source>
</reference>
<name>A0A0A0JIB1_9MICO</name>
<dbReference type="InterPro" id="IPR023393">
    <property type="entry name" value="START-like_dom_sf"/>
</dbReference>
<dbReference type="RefSeq" id="WP_035905288.1">
    <property type="nucleotide sequence ID" value="NZ_AVPK01000006.1"/>
</dbReference>
<accession>A0A0A0JIB1</accession>
<dbReference type="STRING" id="1385521.N803_14765"/>
<dbReference type="InterPro" id="IPR019587">
    <property type="entry name" value="Polyketide_cyclase/dehydratase"/>
</dbReference>
<proteinExistence type="predicted"/>
<dbReference type="Gene3D" id="3.30.530.20">
    <property type="match status" value="1"/>
</dbReference>
<dbReference type="Pfam" id="PF10604">
    <property type="entry name" value="Polyketide_cyc2"/>
    <property type="match status" value="1"/>
</dbReference>
<dbReference type="AlphaFoldDB" id="A0A0A0JIB1"/>
<dbReference type="eggNOG" id="COG3427">
    <property type="taxonomic scope" value="Bacteria"/>
</dbReference>
<dbReference type="SUPFAM" id="SSF55961">
    <property type="entry name" value="Bet v1-like"/>
    <property type="match status" value="1"/>
</dbReference>
<evidence type="ECO:0000313" key="2">
    <source>
        <dbReference type="Proteomes" id="UP000030011"/>
    </source>
</evidence>